<feature type="compositionally biased region" description="Polar residues" evidence="3">
    <location>
        <begin position="48"/>
        <end position="64"/>
    </location>
</feature>
<feature type="compositionally biased region" description="Basic residues" evidence="3">
    <location>
        <begin position="339"/>
        <end position="348"/>
    </location>
</feature>
<feature type="compositionally biased region" description="Basic residues" evidence="3">
    <location>
        <begin position="170"/>
        <end position="179"/>
    </location>
</feature>
<dbReference type="OrthoDB" id="424974at2759"/>
<feature type="compositionally biased region" description="Low complexity" evidence="3">
    <location>
        <begin position="663"/>
        <end position="679"/>
    </location>
</feature>
<feature type="compositionally biased region" description="Basic and acidic residues" evidence="3">
    <location>
        <begin position="329"/>
        <end position="338"/>
    </location>
</feature>
<dbReference type="GO" id="GO:0008270">
    <property type="term" value="F:zinc ion binding"/>
    <property type="evidence" value="ECO:0007669"/>
    <property type="project" value="InterPro"/>
</dbReference>
<dbReference type="PANTHER" id="PTHR31001:SF56">
    <property type="entry name" value="ZN(2)-C6 FUNGAL-TYPE DOMAIN-CONTAINING PROTEIN"/>
    <property type="match status" value="1"/>
</dbReference>
<reference evidence="6" key="1">
    <citation type="submission" date="2016-06" db="EMBL/GenBank/DDBJ databases">
        <title>Draft Genome sequence of the fungus Inonotus baumii.</title>
        <authorList>
            <person name="Zhu H."/>
            <person name="Lin W."/>
        </authorList>
    </citation>
    <scope>NUCLEOTIDE SEQUENCE</scope>
    <source>
        <strain evidence="6">821</strain>
    </source>
</reference>
<feature type="domain" description="Xylanolytic transcriptional activator regulatory" evidence="5">
    <location>
        <begin position="1191"/>
        <end position="1264"/>
    </location>
</feature>
<proteinExistence type="predicted"/>
<feature type="compositionally biased region" description="Basic and acidic residues" evidence="3">
    <location>
        <begin position="180"/>
        <end position="206"/>
    </location>
</feature>
<feature type="compositionally biased region" description="Basic residues" evidence="3">
    <location>
        <begin position="307"/>
        <end position="319"/>
    </location>
</feature>
<name>A0A9Q5I1H6_SANBA</name>
<feature type="compositionally biased region" description="Basic and acidic residues" evidence="3">
    <location>
        <begin position="38"/>
        <end position="47"/>
    </location>
</feature>
<feature type="region of interest" description="Disordered" evidence="3">
    <location>
        <begin position="38"/>
        <end position="104"/>
    </location>
</feature>
<feature type="region of interest" description="Disordered" evidence="3">
    <location>
        <begin position="304"/>
        <end position="358"/>
    </location>
</feature>
<organism evidence="6 7">
    <name type="scientific">Sanghuangporus baumii</name>
    <name type="common">Phellinus baumii</name>
    <dbReference type="NCBI Taxonomy" id="108892"/>
    <lineage>
        <taxon>Eukaryota</taxon>
        <taxon>Fungi</taxon>
        <taxon>Dikarya</taxon>
        <taxon>Basidiomycota</taxon>
        <taxon>Agaricomycotina</taxon>
        <taxon>Agaricomycetes</taxon>
        <taxon>Hymenochaetales</taxon>
        <taxon>Hymenochaetaceae</taxon>
        <taxon>Sanghuangporus</taxon>
    </lineage>
</organism>
<keyword evidence="4" id="KW-0732">Signal</keyword>
<dbReference type="GO" id="GO:0003677">
    <property type="term" value="F:DNA binding"/>
    <property type="evidence" value="ECO:0007669"/>
    <property type="project" value="InterPro"/>
</dbReference>
<dbReference type="PANTHER" id="PTHR31001">
    <property type="entry name" value="UNCHARACTERIZED TRANSCRIPTIONAL REGULATORY PROTEIN"/>
    <property type="match status" value="1"/>
</dbReference>
<feature type="region of interest" description="Disordered" evidence="3">
    <location>
        <begin position="272"/>
        <end position="292"/>
    </location>
</feature>
<evidence type="ECO:0000256" key="1">
    <source>
        <dbReference type="ARBA" id="ARBA00004123"/>
    </source>
</evidence>
<feature type="domain" description="Xylanolytic transcriptional activator regulatory" evidence="5">
    <location>
        <begin position="1384"/>
        <end position="1452"/>
    </location>
</feature>
<evidence type="ECO:0000259" key="5">
    <source>
        <dbReference type="SMART" id="SM00906"/>
    </source>
</evidence>
<feature type="region of interest" description="Disordered" evidence="3">
    <location>
        <begin position="718"/>
        <end position="776"/>
    </location>
</feature>
<evidence type="ECO:0000256" key="4">
    <source>
        <dbReference type="SAM" id="SignalP"/>
    </source>
</evidence>
<comment type="subcellular location">
    <subcellularLocation>
        <location evidence="1">Nucleus</location>
    </subcellularLocation>
</comment>
<evidence type="ECO:0000256" key="2">
    <source>
        <dbReference type="ARBA" id="ARBA00023242"/>
    </source>
</evidence>
<dbReference type="Pfam" id="PF04082">
    <property type="entry name" value="Fungal_trans"/>
    <property type="match status" value="1"/>
</dbReference>
<feature type="compositionally biased region" description="Low complexity" evidence="3">
    <location>
        <begin position="722"/>
        <end position="737"/>
    </location>
</feature>
<evidence type="ECO:0000313" key="7">
    <source>
        <dbReference type="Proteomes" id="UP000757232"/>
    </source>
</evidence>
<evidence type="ECO:0000313" key="6">
    <source>
        <dbReference type="EMBL" id="OCB89967.1"/>
    </source>
</evidence>
<feature type="region of interest" description="Disordered" evidence="3">
    <location>
        <begin position="606"/>
        <end position="693"/>
    </location>
</feature>
<feature type="region of interest" description="Disordered" evidence="3">
    <location>
        <begin position="806"/>
        <end position="833"/>
    </location>
</feature>
<accession>A0A9Q5I1H6</accession>
<dbReference type="InterPro" id="IPR007219">
    <property type="entry name" value="XnlR_reg_dom"/>
</dbReference>
<feature type="signal peptide" evidence="4">
    <location>
        <begin position="1"/>
        <end position="19"/>
    </location>
</feature>
<feature type="compositionally biased region" description="Basic residues" evidence="3">
    <location>
        <begin position="78"/>
        <end position="91"/>
    </location>
</feature>
<gene>
    <name evidence="6" type="ORF">A7U60_g2822</name>
</gene>
<dbReference type="Proteomes" id="UP000757232">
    <property type="component" value="Unassembled WGS sequence"/>
</dbReference>
<keyword evidence="7" id="KW-1185">Reference proteome</keyword>
<dbReference type="InterPro" id="IPR050613">
    <property type="entry name" value="Sec_Metabolite_Reg"/>
</dbReference>
<feature type="compositionally biased region" description="Basic residues" evidence="3">
    <location>
        <begin position="275"/>
        <end position="284"/>
    </location>
</feature>
<dbReference type="SMART" id="SM00906">
    <property type="entry name" value="Fungal_trans"/>
    <property type="match status" value="2"/>
</dbReference>
<feature type="compositionally biased region" description="Low complexity" evidence="3">
    <location>
        <begin position="746"/>
        <end position="776"/>
    </location>
</feature>
<feature type="region of interest" description="Disordered" evidence="3">
    <location>
        <begin position="144"/>
        <end position="206"/>
    </location>
</feature>
<dbReference type="GO" id="GO:0005634">
    <property type="term" value="C:nucleus"/>
    <property type="evidence" value="ECO:0007669"/>
    <property type="project" value="UniProtKB-SubCell"/>
</dbReference>
<feature type="chain" id="PRO_5040252836" description="Xylanolytic transcriptional activator regulatory domain-containing protein" evidence="4">
    <location>
        <begin position="20"/>
        <end position="1774"/>
    </location>
</feature>
<protein>
    <recommendedName>
        <fullName evidence="5">Xylanolytic transcriptional activator regulatory domain-containing protein</fullName>
    </recommendedName>
</protein>
<feature type="compositionally biased region" description="Low complexity" evidence="3">
    <location>
        <begin position="1640"/>
        <end position="1653"/>
    </location>
</feature>
<comment type="caution">
    <text evidence="6">The sequence shown here is derived from an EMBL/GenBank/DDBJ whole genome shotgun (WGS) entry which is preliminary data.</text>
</comment>
<feature type="compositionally biased region" description="Polar residues" evidence="3">
    <location>
        <begin position="1612"/>
        <end position="1632"/>
    </location>
</feature>
<feature type="compositionally biased region" description="Basic residues" evidence="3">
    <location>
        <begin position="149"/>
        <end position="158"/>
    </location>
</feature>
<dbReference type="GO" id="GO:0006351">
    <property type="term" value="P:DNA-templated transcription"/>
    <property type="evidence" value="ECO:0007669"/>
    <property type="project" value="InterPro"/>
</dbReference>
<feature type="compositionally biased region" description="Basic residues" evidence="3">
    <location>
        <begin position="244"/>
        <end position="254"/>
    </location>
</feature>
<sequence length="1774" mass="192842">MVYLTPRFLFLAALVATAAMPTFVLQSNARAVDLIERHHDKSSHDKQSASSLASKGRNKVQSKPTIPLPPSAKTVKGQGKKSEKHRKAGRKHERDILASKDNTWDPLDPVVQVAGISVGDGRGGSFSDTHDLIPSLASILRRDPESEHHHHHHHHHHGRQEQEAQTTFSLHRRTRSRIYGKRERKIEEIEKQEMPEEAEAKTAGAENRDWDMFDPLLKVGNFEIGDRHHGSFSDTRSLLPRSPAPHHHHHHHGYHDKVVVNGDDDKVHVHERRDPHHHHHHHHHGDHDRVIVNGNNDKVHVHERREPHHHHHHHGHHVHDKTVINGDNDDVHIHERRDPRHHHHHHGEHKTVINGDNDNVHIHNRGVDSYDDILDVYLGLDMCGSSINGHKVECNIQSGHQKRSAALENMPGVPGTVDIMAVGGNTMEKLASLILSSAPDNSSTTDISGSLNDSTKAADDTNLSPFVLDASNSTQTQFFLVAAETAPSVPSAPSTSFSNTLSVLKSAASSKDDEFGSQDIKVTLQVLVFEPSEAAMRPYCATFDPNPPAPAALTMDKCFSDSSSQNTGKMTETSLHKSQTFLYNPTSGVLRPKWFEVTGDVPLNATEPSASVPIPSNGTSTSSSSSSNSSPSATSGASMDAKQMNFKIPTSNKNAPAHLPGPVSGTVGNVTQTVNGTLPAPLPSPPSPPIPNPQNVTLVFTPVGMAIHSVNGASGVASFEPANGNGNDASDSGSNAGDDTDENDFTDASLSSSTSTSTDTDSASATTTDGPSISESSGYEYGYGYSGMPAGKADATSDATSVSASATASASGTMTESMSMSDSESSSMPTSTGSVTIDEAAMEKMYQNPRDFYKVRRSWRSTSSSDHQGLRAVAEMKRKVPCESCVKRGCAAICPDGALTTGKGNRFVLASTQELHEKISELCCRVRELEDALRESHSQLSGDMHPLLAEELLRIKMPLQRETSDPNRSDENKDDLSPDVVDSFGSISISQTGKTKFYGHTANSWYFLQNESPEEESEDRTYALEQVLPPEILALGESFPTSPTGSPITHASNRFNNLVGYLPPLQKAVELCDIYYQRAAWMYNPISRAQFDEEVFQHFYNENYTPPSPPSDSASAHRLALIFILLAIGTLMDPNEPPYGLEAEKYHQLARAALFKSSIFDDPTLHAVQALFLMSYYLFLADRHGTGSGSRWIIMGFAVKLAQSIGLHRDSTKWKMSDQETQTRRETFWELYTYDSWQCLTFGRPPSFSLPHVDCKFPHPIEDPTGERSFDTWKHRFSAECMSVVHDQAFGAKTPSYQTILQLDRKLRAFPVPSVLQVAGFGNSDLAANNLAVDTHGLIMQRHIVLAIREMNLLYMHRGFFARAIGDNPKDPLGSPYGTSVIAAYRSAGSLVALVRDLDSQLPEPTERLWFLWTHLFSCAVVLGSIVTRCPSMSLAPSALVQLDSACELFDRVAIKFRAGKVLSIMQTLRQKAHYSLQEYRDGKTSPMTSLSYKMLREGSPELDSDDELSKLGGKTRYISQKEHSKSPSPLLMTRSPNTHNPIVPLPLPDASAGIHPSVAEYLSSFNFPQGRVQAGQMQQDQGAIFGAQQGAAMYRGYDNDGTSPMHFHSQVELSSPGALSTPTSATSSHTNHPLVLPNAQSGASGPSSGPQQTFPQYFPVFDYGTAGTSSGYGGAASGGGAASMQLAGNSAGFEQDDYTMAYGGAPATGQNGAVPGSSASGPSGVGLNGMNGNGYGHAVNGQGRRDLRDITPESSMHTAWIDFVTQMSAGMSG</sequence>
<keyword evidence="2" id="KW-0539">Nucleus</keyword>
<feature type="compositionally biased region" description="Pro residues" evidence="3">
    <location>
        <begin position="680"/>
        <end position="692"/>
    </location>
</feature>
<feature type="compositionally biased region" description="Low complexity" evidence="3">
    <location>
        <begin position="615"/>
        <end position="638"/>
    </location>
</feature>
<evidence type="ECO:0000256" key="3">
    <source>
        <dbReference type="SAM" id="MobiDB-lite"/>
    </source>
</evidence>
<dbReference type="CDD" id="cd12148">
    <property type="entry name" value="fungal_TF_MHR"/>
    <property type="match status" value="1"/>
</dbReference>
<feature type="region of interest" description="Disordered" evidence="3">
    <location>
        <begin position="1596"/>
        <end position="1657"/>
    </location>
</feature>
<feature type="region of interest" description="Disordered" evidence="3">
    <location>
        <begin position="230"/>
        <end position="258"/>
    </location>
</feature>
<dbReference type="EMBL" id="LNZH02000144">
    <property type="protein sequence ID" value="OCB89967.1"/>
    <property type="molecule type" value="Genomic_DNA"/>
</dbReference>